<evidence type="ECO:0000256" key="5">
    <source>
        <dbReference type="ARBA" id="ARBA00047925"/>
    </source>
</evidence>
<evidence type="ECO:0000313" key="7">
    <source>
        <dbReference type="EMBL" id="BAU23282.1"/>
    </source>
</evidence>
<dbReference type="InterPro" id="IPR017438">
    <property type="entry name" value="ATP-NAD_kinase_N"/>
</dbReference>
<dbReference type="GO" id="GO:0046872">
    <property type="term" value="F:metal ion binding"/>
    <property type="evidence" value="ECO:0007669"/>
    <property type="project" value="UniProtKB-UniRule"/>
</dbReference>
<keyword evidence="6" id="KW-0963">Cytoplasm</keyword>
<feature type="binding site" evidence="6">
    <location>
        <begin position="74"/>
        <end position="75"/>
    </location>
    <ligand>
        <name>NAD(+)</name>
        <dbReference type="ChEBI" id="CHEBI:57540"/>
    </ligand>
</feature>
<protein>
    <recommendedName>
        <fullName evidence="6">NAD kinase</fullName>
        <ecNumber evidence="6">2.7.1.23</ecNumber>
    </recommendedName>
    <alternativeName>
        <fullName evidence="6">ATP-dependent NAD kinase</fullName>
    </alternativeName>
</protein>
<dbReference type="PANTHER" id="PTHR20275">
    <property type="entry name" value="NAD KINASE"/>
    <property type="match status" value="1"/>
</dbReference>
<dbReference type="HAMAP" id="MF_00361">
    <property type="entry name" value="NAD_kinase"/>
    <property type="match status" value="1"/>
</dbReference>
<keyword evidence="6" id="KW-0067">ATP-binding</keyword>
<comment type="similarity">
    <text evidence="6">Belongs to the NAD kinase family.</text>
</comment>
<dbReference type="GO" id="GO:0051287">
    <property type="term" value="F:NAD binding"/>
    <property type="evidence" value="ECO:0007669"/>
    <property type="project" value="UniProtKB-ARBA"/>
</dbReference>
<comment type="function">
    <text evidence="6">Involved in the regulation of the intracellular balance of NAD and NADP, and is a key enzyme in the biosynthesis of NADP. Catalyzes specifically the phosphorylation on 2'-hydroxyl of the adenosine moiety of NAD to yield NADP.</text>
</comment>
<keyword evidence="3 6" id="KW-0521">NADP</keyword>
<dbReference type="PANTHER" id="PTHR20275:SF0">
    <property type="entry name" value="NAD KINASE"/>
    <property type="match status" value="1"/>
</dbReference>
<dbReference type="GO" id="GO:0019674">
    <property type="term" value="P:NAD+ metabolic process"/>
    <property type="evidence" value="ECO:0007669"/>
    <property type="project" value="InterPro"/>
</dbReference>
<feature type="binding site" evidence="6">
    <location>
        <begin position="184"/>
        <end position="189"/>
    </location>
    <ligand>
        <name>NAD(+)</name>
        <dbReference type="ChEBI" id="CHEBI:57540"/>
    </ligand>
</feature>
<accession>A0A0U5AN40</accession>
<keyword evidence="8" id="KW-1185">Reference proteome</keyword>
<organism evidence="7 8">
    <name type="scientific">Caldimicrobium thiodismutans</name>
    <dbReference type="NCBI Taxonomy" id="1653476"/>
    <lineage>
        <taxon>Bacteria</taxon>
        <taxon>Pseudomonadati</taxon>
        <taxon>Thermodesulfobacteriota</taxon>
        <taxon>Thermodesulfobacteria</taxon>
        <taxon>Thermodesulfobacteriales</taxon>
        <taxon>Thermodesulfobacteriaceae</taxon>
        <taxon>Caldimicrobium</taxon>
    </lineage>
</organism>
<dbReference type="STRING" id="1653476.THC_0897"/>
<feature type="binding site" evidence="6">
    <location>
        <position position="173"/>
    </location>
    <ligand>
        <name>NAD(+)</name>
        <dbReference type="ChEBI" id="CHEBI:57540"/>
    </ligand>
</feature>
<comment type="cofactor">
    <cofactor evidence="6">
        <name>a divalent metal cation</name>
        <dbReference type="ChEBI" id="CHEBI:60240"/>
    </cofactor>
</comment>
<evidence type="ECO:0000256" key="3">
    <source>
        <dbReference type="ARBA" id="ARBA00022857"/>
    </source>
</evidence>
<evidence type="ECO:0000256" key="2">
    <source>
        <dbReference type="ARBA" id="ARBA00022777"/>
    </source>
</evidence>
<dbReference type="GO" id="GO:0005524">
    <property type="term" value="F:ATP binding"/>
    <property type="evidence" value="ECO:0007669"/>
    <property type="project" value="UniProtKB-KW"/>
</dbReference>
<dbReference type="OrthoDB" id="9774737at2"/>
<feature type="binding site" evidence="6">
    <location>
        <position position="154"/>
    </location>
    <ligand>
        <name>NAD(+)</name>
        <dbReference type="ChEBI" id="CHEBI:57540"/>
    </ligand>
</feature>
<evidence type="ECO:0000313" key="8">
    <source>
        <dbReference type="Proteomes" id="UP000068196"/>
    </source>
</evidence>
<dbReference type="SUPFAM" id="SSF111331">
    <property type="entry name" value="NAD kinase/diacylglycerol kinase-like"/>
    <property type="match status" value="1"/>
</dbReference>
<evidence type="ECO:0000256" key="1">
    <source>
        <dbReference type="ARBA" id="ARBA00022679"/>
    </source>
</evidence>
<reference evidence="8" key="2">
    <citation type="journal article" date="2016" name="Int. J. Syst. Evol. Microbiol.">
        <title>Caldimicrobium thiodismutans sp. nov., a sulfur-disproportionating bacterium isolated from a hot spring.</title>
        <authorList>
            <person name="Kojima H."/>
            <person name="Umezawa K."/>
            <person name="Fukui M."/>
        </authorList>
    </citation>
    <scope>NUCLEOTIDE SEQUENCE [LARGE SCALE GENOMIC DNA]</scope>
    <source>
        <strain evidence="8">TF1</strain>
    </source>
</reference>
<feature type="binding site" evidence="6">
    <location>
        <position position="79"/>
    </location>
    <ligand>
        <name>NAD(+)</name>
        <dbReference type="ChEBI" id="CHEBI:57540"/>
    </ligand>
</feature>
<dbReference type="GO" id="GO:0005737">
    <property type="term" value="C:cytoplasm"/>
    <property type="evidence" value="ECO:0007669"/>
    <property type="project" value="UniProtKB-SubCell"/>
</dbReference>
<dbReference type="KEGG" id="cthi:THC_0897"/>
<dbReference type="EMBL" id="AP014945">
    <property type="protein sequence ID" value="BAU23282.1"/>
    <property type="molecule type" value="Genomic_DNA"/>
</dbReference>
<sequence>MHGYIYLDIYISLDKNFLPVNLKDMLNFLFFCKSEIKVPKEFLETIGAFGINLKNPDEVIDNRALSGILVLGGDGTLLKAVPYAYEYDLPILGVNMGKFGFLTEITLEELPQVLKLWVEGSLTFDERTLLEAKYQDKVEVFLNEGAILKGPVGRIITLDLKIDGEEFIEIYGDGLIVSTPTGSTAYNLSAGGPVVHPRVRAMIITPICSFKINHKPFLIPEDSTLEVILKEGEEEVHLLLDGRTNLFIEPKQPVRFHRAKRPLKLVSSPTKSYLTILKEKFTW</sequence>
<dbReference type="AlphaFoldDB" id="A0A0U5AN40"/>
<evidence type="ECO:0000256" key="6">
    <source>
        <dbReference type="HAMAP-Rule" id="MF_00361"/>
    </source>
</evidence>
<dbReference type="Gene3D" id="3.40.50.10330">
    <property type="entry name" value="Probable inorganic polyphosphate/atp-NAD kinase, domain 1"/>
    <property type="match status" value="1"/>
</dbReference>
<dbReference type="InterPro" id="IPR017437">
    <property type="entry name" value="ATP-NAD_kinase_PpnK-typ_C"/>
</dbReference>
<proteinExistence type="inferred from homology"/>
<comment type="catalytic activity">
    <reaction evidence="5 6">
        <text>NAD(+) + ATP = ADP + NADP(+) + H(+)</text>
        <dbReference type="Rhea" id="RHEA:18629"/>
        <dbReference type="ChEBI" id="CHEBI:15378"/>
        <dbReference type="ChEBI" id="CHEBI:30616"/>
        <dbReference type="ChEBI" id="CHEBI:57540"/>
        <dbReference type="ChEBI" id="CHEBI:58349"/>
        <dbReference type="ChEBI" id="CHEBI:456216"/>
        <dbReference type="EC" id="2.7.1.23"/>
    </reaction>
</comment>
<keyword evidence="6" id="KW-0547">Nucleotide-binding</keyword>
<name>A0A0U5AN40_9BACT</name>
<dbReference type="Proteomes" id="UP000068196">
    <property type="component" value="Chromosome"/>
</dbReference>
<dbReference type="PATRIC" id="fig|1653476.3.peg.931"/>
<dbReference type="Gene3D" id="2.60.200.30">
    <property type="entry name" value="Probable inorganic polyphosphate/atp-NAD kinase, domain 2"/>
    <property type="match status" value="1"/>
</dbReference>
<keyword evidence="2 6" id="KW-0418">Kinase</keyword>
<dbReference type="EC" id="2.7.1.23" evidence="6"/>
<gene>
    <name evidence="6" type="primary">nadK</name>
    <name evidence="7" type="ORF">THC_0897</name>
</gene>
<comment type="subcellular location">
    <subcellularLocation>
        <location evidence="6">Cytoplasm</location>
    </subcellularLocation>
</comment>
<dbReference type="GO" id="GO:0006741">
    <property type="term" value="P:NADP+ biosynthetic process"/>
    <property type="evidence" value="ECO:0007669"/>
    <property type="project" value="UniProtKB-UniRule"/>
</dbReference>
<dbReference type="Pfam" id="PF20143">
    <property type="entry name" value="NAD_kinase_C"/>
    <property type="match status" value="1"/>
</dbReference>
<comment type="caution">
    <text evidence="6">Lacks conserved residue(s) required for the propagation of feature annotation.</text>
</comment>
<reference evidence="7 8" key="1">
    <citation type="journal article" date="2016" name="Int. J. Syst. Evol. Microbiol.">
        <title>Caldimicrobium thiodismutans sp. nov., a sulfur-disproportionating bacterium isolated from a hot spring, and emended description of the genus Caldimicrobium.</title>
        <authorList>
            <person name="Kojima H."/>
            <person name="Umezawa K."/>
            <person name="Fukui M."/>
        </authorList>
    </citation>
    <scope>NUCLEOTIDE SEQUENCE [LARGE SCALE GENOMIC DNA]</scope>
    <source>
        <strain evidence="7 8">TF1</strain>
    </source>
</reference>
<keyword evidence="4 6" id="KW-0520">NAD</keyword>
<dbReference type="Pfam" id="PF01513">
    <property type="entry name" value="NAD_kinase"/>
    <property type="match status" value="1"/>
</dbReference>
<dbReference type="GO" id="GO:0003951">
    <property type="term" value="F:NAD+ kinase activity"/>
    <property type="evidence" value="ECO:0007669"/>
    <property type="project" value="UniProtKB-UniRule"/>
</dbReference>
<feature type="binding site" evidence="6">
    <location>
        <begin position="143"/>
        <end position="144"/>
    </location>
    <ligand>
        <name>NAD(+)</name>
        <dbReference type="ChEBI" id="CHEBI:57540"/>
    </ligand>
</feature>
<evidence type="ECO:0000256" key="4">
    <source>
        <dbReference type="ARBA" id="ARBA00023027"/>
    </source>
</evidence>
<feature type="active site" description="Proton acceptor" evidence="6">
    <location>
        <position position="74"/>
    </location>
</feature>
<dbReference type="InterPro" id="IPR002504">
    <property type="entry name" value="NADK"/>
</dbReference>
<dbReference type="InterPro" id="IPR016064">
    <property type="entry name" value="NAD/diacylglycerol_kinase_sf"/>
</dbReference>
<keyword evidence="1 6" id="KW-0808">Transferase</keyword>